<protein>
    <submittedName>
        <fullName evidence="1">Uncharacterized protein</fullName>
    </submittedName>
</protein>
<dbReference type="AlphaFoldDB" id="A0A9P6JBS0"/>
<comment type="caution">
    <text evidence="1">The sequence shown here is derived from an EMBL/GenBank/DDBJ whole genome shotgun (WGS) entry which is preliminary data.</text>
</comment>
<proteinExistence type="predicted"/>
<feature type="non-terminal residue" evidence="1">
    <location>
        <position position="134"/>
    </location>
</feature>
<organism evidence="1 2">
    <name type="scientific">Modicella reniformis</name>
    <dbReference type="NCBI Taxonomy" id="1440133"/>
    <lineage>
        <taxon>Eukaryota</taxon>
        <taxon>Fungi</taxon>
        <taxon>Fungi incertae sedis</taxon>
        <taxon>Mucoromycota</taxon>
        <taxon>Mortierellomycotina</taxon>
        <taxon>Mortierellomycetes</taxon>
        <taxon>Mortierellales</taxon>
        <taxon>Mortierellaceae</taxon>
        <taxon>Modicella</taxon>
    </lineage>
</organism>
<evidence type="ECO:0000313" key="2">
    <source>
        <dbReference type="Proteomes" id="UP000749646"/>
    </source>
</evidence>
<accession>A0A9P6JBS0</accession>
<keyword evidence="2" id="KW-1185">Reference proteome</keyword>
<gene>
    <name evidence="1" type="ORF">BGZ65_000301</name>
</gene>
<dbReference type="OrthoDB" id="272370at2759"/>
<sequence length="134" mass="15230">MAEMMNQDQETFIMENAASLEFGPGNLKDIPENIKMHFFREFLLFDFDHCATSGRLGSDAKCRDVISEAVTTTTTLMLQGSRRIKVMGVDFIYKLTCIDLDPKKEASVPKYLAKDPRSRIHVPMSKEFESSVND</sequence>
<dbReference type="Proteomes" id="UP000749646">
    <property type="component" value="Unassembled WGS sequence"/>
</dbReference>
<reference evidence="1" key="1">
    <citation type="journal article" date="2020" name="Fungal Divers.">
        <title>Resolving the Mortierellaceae phylogeny through synthesis of multi-gene phylogenetics and phylogenomics.</title>
        <authorList>
            <person name="Vandepol N."/>
            <person name="Liber J."/>
            <person name="Desiro A."/>
            <person name="Na H."/>
            <person name="Kennedy M."/>
            <person name="Barry K."/>
            <person name="Grigoriev I.V."/>
            <person name="Miller A.N."/>
            <person name="O'Donnell K."/>
            <person name="Stajich J.E."/>
            <person name="Bonito G."/>
        </authorList>
    </citation>
    <scope>NUCLEOTIDE SEQUENCE</scope>
    <source>
        <strain evidence="1">MES-2147</strain>
    </source>
</reference>
<evidence type="ECO:0000313" key="1">
    <source>
        <dbReference type="EMBL" id="KAF9966681.1"/>
    </source>
</evidence>
<name>A0A9P6JBS0_9FUNG</name>
<dbReference type="EMBL" id="JAAAHW010005741">
    <property type="protein sequence ID" value="KAF9966681.1"/>
    <property type="molecule type" value="Genomic_DNA"/>
</dbReference>